<gene>
    <name evidence="3" type="ORF">B0T10DRAFT_41232</name>
</gene>
<feature type="region of interest" description="Disordered" evidence="1">
    <location>
        <begin position="488"/>
        <end position="550"/>
    </location>
</feature>
<dbReference type="InterPro" id="IPR036869">
    <property type="entry name" value="J_dom_sf"/>
</dbReference>
<reference evidence="3 4" key="1">
    <citation type="journal article" date="2021" name="Nat. Commun.">
        <title>Genetic determinants of endophytism in the Arabidopsis root mycobiome.</title>
        <authorList>
            <person name="Mesny F."/>
            <person name="Miyauchi S."/>
            <person name="Thiergart T."/>
            <person name="Pickel B."/>
            <person name="Atanasova L."/>
            <person name="Karlsson M."/>
            <person name="Huettel B."/>
            <person name="Barry K.W."/>
            <person name="Haridas S."/>
            <person name="Chen C."/>
            <person name="Bauer D."/>
            <person name="Andreopoulos W."/>
            <person name="Pangilinan J."/>
            <person name="LaButti K."/>
            <person name="Riley R."/>
            <person name="Lipzen A."/>
            <person name="Clum A."/>
            <person name="Drula E."/>
            <person name="Henrissat B."/>
            <person name="Kohler A."/>
            <person name="Grigoriev I.V."/>
            <person name="Martin F.M."/>
            <person name="Hacquard S."/>
        </authorList>
    </citation>
    <scope>NUCLEOTIDE SEQUENCE [LARGE SCALE GENOMIC DNA]</scope>
    <source>
        <strain evidence="3 4">MPI-CAGE-CH-0241</strain>
    </source>
</reference>
<comment type="caution">
    <text evidence="3">The sequence shown here is derived from an EMBL/GenBank/DDBJ whole genome shotgun (WGS) entry which is preliminary data.</text>
</comment>
<dbReference type="PANTHER" id="PTHR24074">
    <property type="entry name" value="CO-CHAPERONE PROTEIN DJLA"/>
    <property type="match status" value="1"/>
</dbReference>
<keyword evidence="4" id="KW-1185">Reference proteome</keyword>
<feature type="compositionally biased region" description="Polar residues" evidence="1">
    <location>
        <begin position="87"/>
        <end position="100"/>
    </location>
</feature>
<dbReference type="InterPro" id="IPR050817">
    <property type="entry name" value="DjlA_DnaK_co-chaperone"/>
</dbReference>
<dbReference type="PRINTS" id="PR00625">
    <property type="entry name" value="JDOMAIN"/>
</dbReference>
<evidence type="ECO:0000313" key="3">
    <source>
        <dbReference type="EMBL" id="KAH6889808.1"/>
    </source>
</evidence>
<dbReference type="SUPFAM" id="SSF46565">
    <property type="entry name" value="Chaperone J-domain"/>
    <property type="match status" value="1"/>
</dbReference>
<dbReference type="Pfam" id="PF00226">
    <property type="entry name" value="DnaJ"/>
    <property type="match status" value="1"/>
</dbReference>
<dbReference type="OrthoDB" id="10250354at2759"/>
<feature type="compositionally biased region" description="Basic and acidic residues" evidence="1">
    <location>
        <begin position="205"/>
        <end position="223"/>
    </location>
</feature>
<feature type="domain" description="J" evidence="2">
    <location>
        <begin position="8"/>
        <end position="76"/>
    </location>
</feature>
<dbReference type="SMART" id="SM00271">
    <property type="entry name" value="DnaJ"/>
    <property type="match status" value="1"/>
</dbReference>
<dbReference type="AlphaFoldDB" id="A0A9P8W711"/>
<feature type="compositionally biased region" description="Basic and acidic residues" evidence="1">
    <location>
        <begin position="132"/>
        <end position="176"/>
    </location>
</feature>
<feature type="compositionally biased region" description="Basic residues" evidence="1">
    <location>
        <begin position="445"/>
        <end position="457"/>
    </location>
</feature>
<feature type="compositionally biased region" description="Low complexity" evidence="1">
    <location>
        <begin position="366"/>
        <end position="379"/>
    </location>
</feature>
<dbReference type="InterPro" id="IPR018253">
    <property type="entry name" value="DnaJ_domain_CS"/>
</dbReference>
<name>A0A9P8W711_9HYPO</name>
<evidence type="ECO:0000256" key="1">
    <source>
        <dbReference type="SAM" id="MobiDB-lite"/>
    </source>
</evidence>
<dbReference type="PROSITE" id="PS00636">
    <property type="entry name" value="DNAJ_1"/>
    <property type="match status" value="1"/>
</dbReference>
<feature type="compositionally biased region" description="Basic residues" evidence="1">
    <location>
        <begin position="337"/>
        <end position="350"/>
    </location>
</feature>
<evidence type="ECO:0000313" key="4">
    <source>
        <dbReference type="Proteomes" id="UP000777438"/>
    </source>
</evidence>
<feature type="region of interest" description="Disordered" evidence="1">
    <location>
        <begin position="84"/>
        <end position="474"/>
    </location>
</feature>
<feature type="compositionally biased region" description="Basic and acidic residues" evidence="1">
    <location>
        <begin position="458"/>
        <end position="471"/>
    </location>
</feature>
<dbReference type="EMBL" id="JAGPYM010000010">
    <property type="protein sequence ID" value="KAH6889808.1"/>
    <property type="molecule type" value="Genomic_DNA"/>
</dbReference>
<feature type="compositionally biased region" description="Basic and acidic residues" evidence="1">
    <location>
        <begin position="239"/>
        <end position="267"/>
    </location>
</feature>
<dbReference type="PROSITE" id="PS50076">
    <property type="entry name" value="DNAJ_2"/>
    <property type="match status" value="1"/>
</dbReference>
<feature type="compositionally biased region" description="Basic and acidic residues" evidence="1">
    <location>
        <begin position="183"/>
        <end position="197"/>
    </location>
</feature>
<dbReference type="Gene3D" id="1.10.287.110">
    <property type="entry name" value="DnaJ domain"/>
    <property type="match status" value="1"/>
</dbReference>
<feature type="compositionally biased region" description="Low complexity" evidence="1">
    <location>
        <begin position="111"/>
        <end position="123"/>
    </location>
</feature>
<evidence type="ECO:0000259" key="2">
    <source>
        <dbReference type="PROSITE" id="PS50076"/>
    </source>
</evidence>
<sequence length="558" mass="64197">MTATLPPDPYKILGVTQDAQIPEIRSAHRKLVLKCHPDKVQDPTLKAQKQDEFQKVQQAYELLSNDKDRQRYDDQVRLAELRRQMQAKANSSAPRSTQTYKFEIRTPEPRPSSYKSSSGTPPSAKFTPMSRSYEESRERVFEIPVRREKSYESKSKREDRDRERERERAAEKERDRERRRKAEKAEEYARRAEEEARKARKAEKKAREKARDKDRQRDGEEKKRHAKTPYIEEELLFDEPIRVEKEKKKSSKKHDEKRDRSAHREEVPMSSIPPPPMPVLAKDEVQTRNAAAYIQSKNPAYSRGQFTHPPAAPTPPMPAGQSSPFAAPAEDDDVRRSSAKSRRGSAHKKPSREVLEDPEVINVSPSAHKASKAATAQATMSGSPPRYGRQNTMPADVYSRMPPMPSRAATFSGAYPSEPRGRERSRLQAQVSMESDSDGEYERRHSSRKHRSSKKHRSPDEYNRKTYKVETGRAILQDDYSRSFDPVQSGFSYYPNPNVRVDVGRQPRESSHRSSANDYADVPYKVKTSPDYGVHDVNYSSHYPTTPTYDDYYTSAFA</sequence>
<organism evidence="3 4">
    <name type="scientific">Thelonectria olida</name>
    <dbReference type="NCBI Taxonomy" id="1576542"/>
    <lineage>
        <taxon>Eukaryota</taxon>
        <taxon>Fungi</taxon>
        <taxon>Dikarya</taxon>
        <taxon>Ascomycota</taxon>
        <taxon>Pezizomycotina</taxon>
        <taxon>Sordariomycetes</taxon>
        <taxon>Hypocreomycetidae</taxon>
        <taxon>Hypocreales</taxon>
        <taxon>Nectriaceae</taxon>
        <taxon>Thelonectria</taxon>
    </lineage>
</organism>
<accession>A0A9P8W711</accession>
<dbReference type="Proteomes" id="UP000777438">
    <property type="component" value="Unassembled WGS sequence"/>
</dbReference>
<feature type="compositionally biased region" description="Basic and acidic residues" evidence="1">
    <location>
        <begin position="502"/>
        <end position="512"/>
    </location>
</feature>
<dbReference type="FunFam" id="1.10.287.110:FF:000073">
    <property type="entry name" value="DnaJ domain protein"/>
    <property type="match status" value="1"/>
</dbReference>
<dbReference type="InterPro" id="IPR001623">
    <property type="entry name" value="DnaJ_domain"/>
</dbReference>
<proteinExistence type="predicted"/>
<protein>
    <submittedName>
        <fullName evidence="3">DnaJ domain-containing protein</fullName>
    </submittedName>
</protein>
<dbReference type="CDD" id="cd06257">
    <property type="entry name" value="DnaJ"/>
    <property type="match status" value="1"/>
</dbReference>